<keyword evidence="4" id="KW-0560">Oxidoreductase</keyword>
<dbReference type="Proteomes" id="UP000501690">
    <property type="component" value="Linkage Group LG1"/>
</dbReference>
<evidence type="ECO:0000256" key="1">
    <source>
        <dbReference type="ARBA" id="ARBA00001974"/>
    </source>
</evidence>
<dbReference type="FunFam" id="1.20.990.10:FF:000003">
    <property type="entry name" value="NADPH--cytochrome P450 reductase"/>
    <property type="match status" value="1"/>
</dbReference>
<feature type="signal peptide" evidence="5">
    <location>
        <begin position="1"/>
        <end position="19"/>
    </location>
</feature>
<feature type="chain" id="PRO_5020020847" evidence="5">
    <location>
        <begin position="20"/>
        <end position="211"/>
    </location>
</feature>
<dbReference type="GO" id="GO:0050660">
    <property type="term" value="F:flavin adenine dinucleotide binding"/>
    <property type="evidence" value="ECO:0007669"/>
    <property type="project" value="TreeGrafter"/>
</dbReference>
<evidence type="ECO:0000256" key="4">
    <source>
        <dbReference type="ARBA" id="ARBA00023002"/>
    </source>
</evidence>
<dbReference type="InterPro" id="IPR023173">
    <property type="entry name" value="NADPH_Cyt_P450_Rdtase_alpha"/>
</dbReference>
<accession>A0A4D6KWE3</accession>
<keyword evidence="5" id="KW-0732">Signal</keyword>
<evidence type="ECO:0000313" key="7">
    <source>
        <dbReference type="EMBL" id="QCD79669.1"/>
    </source>
</evidence>
<evidence type="ECO:0000256" key="5">
    <source>
        <dbReference type="SAM" id="SignalP"/>
    </source>
</evidence>
<dbReference type="GO" id="GO:0005829">
    <property type="term" value="C:cytosol"/>
    <property type="evidence" value="ECO:0007669"/>
    <property type="project" value="TreeGrafter"/>
</dbReference>
<keyword evidence="8" id="KW-1185">Reference proteome</keyword>
<dbReference type="SUPFAM" id="SSF63380">
    <property type="entry name" value="Riboflavin synthase domain-like"/>
    <property type="match status" value="1"/>
</dbReference>
<dbReference type="GO" id="GO:0010181">
    <property type="term" value="F:FMN binding"/>
    <property type="evidence" value="ECO:0007669"/>
    <property type="project" value="TreeGrafter"/>
</dbReference>
<dbReference type="GO" id="GO:0003958">
    <property type="term" value="F:NADPH-hemoprotein reductase activity"/>
    <property type="evidence" value="ECO:0007669"/>
    <property type="project" value="TreeGrafter"/>
</dbReference>
<sequence length="211" mass="22967">MRRFASGAVCIGVLVGCEGESEPGVDVGGVDLVLIWNLRLQELELRKYETGDHVGVYCENLSEIVEEALRLLGLSPDTYFSIHVDGEDGKPLSGSSLPPPFPPCTLRTAIARYADVLSSPKKYVLLALAAHASDPSEADRLRHLASPAGKDEYSEWVTAFQRSLLEVMVEFPSAKPPLGVFFAAVAPRLQPRFYSISSSPSNQFFNVLVVS</sequence>
<reference evidence="7 8" key="1">
    <citation type="submission" date="2019-04" db="EMBL/GenBank/DDBJ databases">
        <title>An improved genome assembly and genetic linkage map for asparagus bean, Vigna unguiculata ssp. sesquipedialis.</title>
        <authorList>
            <person name="Xia Q."/>
            <person name="Zhang R."/>
            <person name="Dong Y."/>
        </authorList>
    </citation>
    <scope>NUCLEOTIDE SEQUENCE [LARGE SCALE GENOMIC DNA]</scope>
    <source>
        <tissue evidence="7">Leaf</tissue>
    </source>
</reference>
<feature type="domain" description="Sulfite reductase [NADPH] flavoprotein alpha-component-like FAD-binding" evidence="6">
    <location>
        <begin position="47"/>
        <end position="202"/>
    </location>
</feature>
<evidence type="ECO:0000256" key="3">
    <source>
        <dbReference type="ARBA" id="ARBA00022827"/>
    </source>
</evidence>
<proteinExistence type="predicted"/>
<dbReference type="Pfam" id="PF00667">
    <property type="entry name" value="FAD_binding_1"/>
    <property type="match status" value="1"/>
</dbReference>
<evidence type="ECO:0000259" key="6">
    <source>
        <dbReference type="Pfam" id="PF00667"/>
    </source>
</evidence>
<dbReference type="PROSITE" id="PS51257">
    <property type="entry name" value="PROKAR_LIPOPROTEIN"/>
    <property type="match status" value="1"/>
</dbReference>
<evidence type="ECO:0000313" key="8">
    <source>
        <dbReference type="Proteomes" id="UP000501690"/>
    </source>
</evidence>
<protein>
    <submittedName>
        <fullName evidence="7">NADPH-ferrihemoprotein reductase</fullName>
    </submittedName>
</protein>
<comment type="cofactor">
    <cofactor evidence="1">
        <name>FAD</name>
        <dbReference type="ChEBI" id="CHEBI:57692"/>
    </cofactor>
</comment>
<keyword evidence="2" id="KW-0285">Flavoprotein</keyword>
<evidence type="ECO:0000256" key="2">
    <source>
        <dbReference type="ARBA" id="ARBA00022630"/>
    </source>
</evidence>
<dbReference type="PANTHER" id="PTHR19384:SF17">
    <property type="entry name" value="NADPH--CYTOCHROME P450 REDUCTASE"/>
    <property type="match status" value="1"/>
</dbReference>
<keyword evidence="3" id="KW-0274">FAD</keyword>
<dbReference type="InterPro" id="IPR017938">
    <property type="entry name" value="Riboflavin_synthase-like_b-brl"/>
</dbReference>
<dbReference type="EMBL" id="CP039345">
    <property type="protein sequence ID" value="QCD79669.1"/>
    <property type="molecule type" value="Genomic_DNA"/>
</dbReference>
<dbReference type="Gene3D" id="1.20.990.10">
    <property type="entry name" value="NADPH-cytochrome p450 Reductase, Chain A, domain 3"/>
    <property type="match status" value="1"/>
</dbReference>
<name>A0A4D6KWE3_VIGUN</name>
<dbReference type="InterPro" id="IPR003097">
    <property type="entry name" value="CysJ-like_FAD-binding"/>
</dbReference>
<dbReference type="PANTHER" id="PTHR19384">
    <property type="entry name" value="NITRIC OXIDE SYNTHASE-RELATED"/>
    <property type="match status" value="1"/>
</dbReference>
<dbReference type="AlphaFoldDB" id="A0A4D6KWE3"/>
<gene>
    <name evidence="7" type="ORF">DEO72_LG1g3316</name>
</gene>
<organism evidence="7 8">
    <name type="scientific">Vigna unguiculata</name>
    <name type="common">Cowpea</name>
    <dbReference type="NCBI Taxonomy" id="3917"/>
    <lineage>
        <taxon>Eukaryota</taxon>
        <taxon>Viridiplantae</taxon>
        <taxon>Streptophyta</taxon>
        <taxon>Embryophyta</taxon>
        <taxon>Tracheophyta</taxon>
        <taxon>Spermatophyta</taxon>
        <taxon>Magnoliopsida</taxon>
        <taxon>eudicotyledons</taxon>
        <taxon>Gunneridae</taxon>
        <taxon>Pentapetalae</taxon>
        <taxon>rosids</taxon>
        <taxon>fabids</taxon>
        <taxon>Fabales</taxon>
        <taxon>Fabaceae</taxon>
        <taxon>Papilionoideae</taxon>
        <taxon>50 kb inversion clade</taxon>
        <taxon>NPAAA clade</taxon>
        <taxon>indigoferoid/millettioid clade</taxon>
        <taxon>Phaseoleae</taxon>
        <taxon>Vigna</taxon>
    </lineage>
</organism>